<feature type="region of interest" description="Disordered" evidence="1">
    <location>
        <begin position="18"/>
        <end position="127"/>
    </location>
</feature>
<evidence type="ECO:0000256" key="1">
    <source>
        <dbReference type="SAM" id="MobiDB-lite"/>
    </source>
</evidence>
<sequence>MSDPVTNVEIEDVLSSIRRLVSDDARPRSEDPAPKPAARPDRPDRPDRLVLTPAQRVPEPEVAPSEEPADDGQGRASKASDAEPLVLGGAEAVNETAEDASPKPDADPDGGSGAAALESSSLKRLVGDEVTRVLAEEVAERANEALSEDPEALDVSDAHDWFDFEPDSQTAAPQTPERADSASESSGEPKQVGQDSAEDQEITFTDPDRDALNRKIAVLEALIARKGDDVGDDIEEVEKGARAAFVHRAPEPLGGDASSDVAADGDEETEASGIAKAAVPLRRSRDIQHQDMPAIHEAKLPAAMDEDMLRDLVSETVRQELHGALGERITRNVRKLVRREIHRILMSQEFD</sequence>
<feature type="compositionally biased region" description="Basic and acidic residues" evidence="1">
    <location>
        <begin position="20"/>
        <end position="48"/>
    </location>
</feature>
<dbReference type="eggNOG" id="ENOG5032YP1">
    <property type="taxonomic scope" value="Bacteria"/>
</dbReference>
<dbReference type="AlphaFoldDB" id="S9S5D0"/>
<accession>S9S5D0</accession>
<organism evidence="2 3">
    <name type="scientific">Salipiger mucosus DSM 16094</name>
    <dbReference type="NCBI Taxonomy" id="1123237"/>
    <lineage>
        <taxon>Bacteria</taxon>
        <taxon>Pseudomonadati</taxon>
        <taxon>Pseudomonadota</taxon>
        <taxon>Alphaproteobacteria</taxon>
        <taxon>Rhodobacterales</taxon>
        <taxon>Roseobacteraceae</taxon>
        <taxon>Salipiger</taxon>
    </lineage>
</organism>
<dbReference type="EMBL" id="APVH01000009">
    <property type="protein sequence ID" value="EPX85400.1"/>
    <property type="molecule type" value="Genomic_DNA"/>
</dbReference>
<evidence type="ECO:0000313" key="2">
    <source>
        <dbReference type="EMBL" id="EPX85400.1"/>
    </source>
</evidence>
<name>S9S5D0_9RHOB</name>
<dbReference type="STRING" id="1123237.Salmuc_02781"/>
<protein>
    <submittedName>
        <fullName evidence="2">Uncharacterized protein</fullName>
    </submittedName>
</protein>
<comment type="caution">
    <text evidence="2">The sequence shown here is derived from an EMBL/GenBank/DDBJ whole genome shotgun (WGS) entry which is preliminary data.</text>
</comment>
<dbReference type="HOGENOM" id="CLU_062229_0_0_5"/>
<feature type="region of interest" description="Disordered" evidence="1">
    <location>
        <begin position="140"/>
        <end position="210"/>
    </location>
</feature>
<evidence type="ECO:0000313" key="3">
    <source>
        <dbReference type="Proteomes" id="UP000015347"/>
    </source>
</evidence>
<gene>
    <name evidence="2" type="ORF">Salmuc_02781</name>
</gene>
<reference evidence="3" key="1">
    <citation type="journal article" date="2014" name="Stand. Genomic Sci.">
        <title>Genome sequence of the exopolysaccharide-producing Salipiger mucosus type strain (DSM 16094(T)), a moderately halophilic member of the Roseobacter clade.</title>
        <authorList>
            <person name="Riedel T."/>
            <person name="Spring S."/>
            <person name="Fiebig A."/>
            <person name="Petersen J."/>
            <person name="Kyrpides N.C."/>
            <person name="Goker M."/>
            <person name="Klenk H.P."/>
        </authorList>
    </citation>
    <scope>NUCLEOTIDE SEQUENCE [LARGE SCALE GENOMIC DNA]</scope>
    <source>
        <strain evidence="3">DSM 16094</strain>
    </source>
</reference>
<dbReference type="OrthoDB" id="7875768at2"/>
<proteinExistence type="predicted"/>
<keyword evidence="3" id="KW-1185">Reference proteome</keyword>
<dbReference type="Proteomes" id="UP000015347">
    <property type="component" value="Unassembled WGS sequence"/>
</dbReference>
<dbReference type="RefSeq" id="WP_020041332.1">
    <property type="nucleotide sequence ID" value="NZ_KE557273.1"/>
</dbReference>
<feature type="region of interest" description="Disordered" evidence="1">
    <location>
        <begin position="247"/>
        <end position="283"/>
    </location>
</feature>